<gene>
    <name evidence="2" type="primary">acuI</name>
    <name evidence="2" type="ORF">pBIO2152_02</name>
</gene>
<dbReference type="GO" id="GO:0043957">
    <property type="term" value="F:acryloyl-CoA reductase (NADPH) activity"/>
    <property type="evidence" value="ECO:0007669"/>
    <property type="project" value="UniProtKB-EC"/>
</dbReference>
<dbReference type="PANTHER" id="PTHR43677">
    <property type="entry name" value="SHORT-CHAIN DEHYDROGENASE/REDUCTASE"/>
    <property type="match status" value="1"/>
</dbReference>
<keyword evidence="2" id="KW-0560">Oxidoreductase</keyword>
<dbReference type="PANTHER" id="PTHR43677:SF1">
    <property type="entry name" value="ACRYLYL-COA REDUCTASE ACUI-RELATED"/>
    <property type="match status" value="1"/>
</dbReference>
<organism evidence="2">
    <name type="scientific">uncultured bacterium pBIO2152</name>
    <dbReference type="NCBI Taxonomy" id="1478043"/>
    <lineage>
        <taxon>Bacteria</taxon>
        <taxon>environmental samples</taxon>
    </lineage>
</organism>
<reference evidence="2" key="2">
    <citation type="submission" date="2014-03" db="EMBL/GenBank/DDBJ databases">
        <authorList>
            <person name="Curson A.R.J."/>
            <person name="Burns O.J."/>
            <person name="Voget S."/>
            <person name="Daniel R."/>
            <person name="Todd J.D."/>
            <person name="McInnis K."/>
            <person name="Wexler M."/>
            <person name="Johnston A.W.B."/>
        </authorList>
    </citation>
    <scope>NUCLEOTIDE SEQUENCE</scope>
</reference>
<dbReference type="AlphaFoldDB" id="A0A075FBN7"/>
<reference evidence="2" key="1">
    <citation type="journal article" date="2014" name="PLoS ONE">
        <title>Screening of metagenomic and genomic libraries reveals three classes of bacterial enzymes that overcome the toxicity of acrylate.</title>
        <authorList>
            <person name="Curson A.R."/>
            <person name="Burns O.J."/>
            <person name="Voget S."/>
            <person name="Daniel R."/>
            <person name="Todd J.D."/>
            <person name="McInnis K."/>
            <person name="Wexler M."/>
            <person name="Johnston A.W."/>
        </authorList>
    </citation>
    <scope>NUCLEOTIDE SEQUENCE</scope>
</reference>
<dbReference type="SUPFAM" id="SSF50129">
    <property type="entry name" value="GroES-like"/>
    <property type="match status" value="1"/>
</dbReference>
<dbReference type="Gene3D" id="3.40.50.720">
    <property type="entry name" value="NAD(P)-binding Rossmann-like Domain"/>
    <property type="match status" value="1"/>
</dbReference>
<dbReference type="EMBL" id="KJ531205">
    <property type="protein sequence ID" value="AIE77307.1"/>
    <property type="molecule type" value="Genomic_DNA"/>
</dbReference>
<dbReference type="SUPFAM" id="SSF51735">
    <property type="entry name" value="NAD(P)-binding Rossmann-fold domains"/>
    <property type="match status" value="1"/>
</dbReference>
<feature type="domain" description="Alcohol dehydrogenase-like N-terminal" evidence="1">
    <location>
        <begin position="29"/>
        <end position="116"/>
    </location>
</feature>
<accession>A0A075FBN7</accession>
<dbReference type="Pfam" id="PF08240">
    <property type="entry name" value="ADH_N"/>
    <property type="match status" value="1"/>
</dbReference>
<dbReference type="InterPro" id="IPR014188">
    <property type="entry name" value="Acrylyl-CoA_reductase_AcuI"/>
</dbReference>
<dbReference type="InterPro" id="IPR036291">
    <property type="entry name" value="NAD(P)-bd_dom_sf"/>
</dbReference>
<dbReference type="InterPro" id="IPR011032">
    <property type="entry name" value="GroES-like_sf"/>
</dbReference>
<sequence>MFKALYLQNSPEFSCVEHNISKEELLKEEGDTLVKVHYSTLNYKDALSITNSAKIARRFPMIPGIDFSGEVVESSDPNLKAGDLVFMNGMGLSENHYGGLSELAYVKGENLLKVPDNYNPFDVMAFGTAGYTAALCVNRLLDHGIKPQEGEVLVSGASGGVGMVAIMLLAKLGFEVVALSSKVEETPFFYQLGAKRVEDATAFYSDGGLLQKSRYQAAVDVLGSIPLANICAQLNYSGIVAACGLARGMDFPASMAPFILRDITLAGVDSVLAPKEKRLRAWELLSRLISSKEITEQIETIDFNEAIAVSKQIIDGTIRGRYVVKIA</sequence>
<name>A0A075FBN7_9BACT</name>
<dbReference type="EC" id="1.3.1.84" evidence="2"/>
<dbReference type="Gene3D" id="3.90.180.10">
    <property type="entry name" value="Medium-chain alcohol dehydrogenases, catalytic domain"/>
    <property type="match status" value="1"/>
</dbReference>
<proteinExistence type="predicted"/>
<dbReference type="InterPro" id="IPR013154">
    <property type="entry name" value="ADH-like_N"/>
</dbReference>
<dbReference type="CDD" id="cd08288">
    <property type="entry name" value="MDR_yhdh"/>
    <property type="match status" value="1"/>
</dbReference>
<dbReference type="NCBIfam" id="TIGR02823">
    <property type="entry name" value="oxido_YhdH"/>
    <property type="match status" value="1"/>
</dbReference>
<evidence type="ECO:0000313" key="2">
    <source>
        <dbReference type="EMBL" id="AIE77307.1"/>
    </source>
</evidence>
<evidence type="ECO:0000259" key="1">
    <source>
        <dbReference type="Pfam" id="PF08240"/>
    </source>
</evidence>
<dbReference type="InterPro" id="IPR051397">
    <property type="entry name" value="Zn-ADH-like_protein"/>
</dbReference>
<protein>
    <submittedName>
        <fullName evidence="2">Acrylyl-CoA reductase AcuI</fullName>
        <ecNumber evidence="2">1.3.1.84</ecNumber>
    </submittedName>
</protein>